<dbReference type="PANTHER" id="PTHR43855">
    <property type="entry name" value="THIOSULFATE SULFURTRANSFERASE"/>
    <property type="match status" value="1"/>
</dbReference>
<keyword evidence="1" id="KW-0677">Repeat</keyword>
<keyword evidence="3" id="KW-0808">Transferase</keyword>
<dbReference type="GO" id="GO:0004792">
    <property type="term" value="F:thiosulfate-cyanide sulfurtransferase activity"/>
    <property type="evidence" value="ECO:0007669"/>
    <property type="project" value="InterPro"/>
</dbReference>
<dbReference type="EMBL" id="FNLL01000012">
    <property type="protein sequence ID" value="SDU55137.1"/>
    <property type="molecule type" value="Genomic_DNA"/>
</dbReference>
<evidence type="ECO:0000313" key="3">
    <source>
        <dbReference type="EMBL" id="SDU55137.1"/>
    </source>
</evidence>
<reference evidence="4" key="1">
    <citation type="submission" date="2016-10" db="EMBL/GenBank/DDBJ databases">
        <authorList>
            <person name="Varghese N."/>
            <person name="Submissions S."/>
        </authorList>
    </citation>
    <scope>NUCLEOTIDE SEQUENCE [LARGE SCALE GENOMIC DNA]</scope>
    <source>
        <strain evidence="4">DSM 3384</strain>
    </source>
</reference>
<evidence type="ECO:0000256" key="1">
    <source>
        <dbReference type="ARBA" id="ARBA00022737"/>
    </source>
</evidence>
<proteinExistence type="predicted"/>
<evidence type="ECO:0000259" key="2">
    <source>
        <dbReference type="PROSITE" id="PS50206"/>
    </source>
</evidence>
<dbReference type="Proteomes" id="UP000199608">
    <property type="component" value="Unassembled WGS sequence"/>
</dbReference>
<dbReference type="InterPro" id="IPR001763">
    <property type="entry name" value="Rhodanese-like_dom"/>
</dbReference>
<dbReference type="PANTHER" id="PTHR43855:SF1">
    <property type="entry name" value="THIOSULFATE SULFURTRANSFERASE"/>
    <property type="match status" value="1"/>
</dbReference>
<organism evidence="3 4">
    <name type="scientific">Desulfobacula phenolica</name>
    <dbReference type="NCBI Taxonomy" id="90732"/>
    <lineage>
        <taxon>Bacteria</taxon>
        <taxon>Pseudomonadati</taxon>
        <taxon>Thermodesulfobacteriota</taxon>
        <taxon>Desulfobacteria</taxon>
        <taxon>Desulfobacterales</taxon>
        <taxon>Desulfobacteraceae</taxon>
        <taxon>Desulfobacula</taxon>
    </lineage>
</organism>
<keyword evidence="3" id="KW-0670">Pyruvate</keyword>
<protein>
    <submittedName>
        <fullName evidence="3">Thiosulfate/3-mercaptopyruvate sulfurtransferase</fullName>
    </submittedName>
</protein>
<dbReference type="SMART" id="SM00450">
    <property type="entry name" value="RHOD"/>
    <property type="match status" value="1"/>
</dbReference>
<name>A0A1H2JFL4_9BACT</name>
<dbReference type="Pfam" id="PF00581">
    <property type="entry name" value="Rhodanese"/>
    <property type="match status" value="1"/>
</dbReference>
<dbReference type="PROSITE" id="PS00380">
    <property type="entry name" value="RHODANESE_1"/>
    <property type="match status" value="1"/>
</dbReference>
<feature type="domain" description="Rhodanese" evidence="2">
    <location>
        <begin position="65"/>
        <end position="179"/>
    </location>
</feature>
<dbReference type="AlphaFoldDB" id="A0A1H2JFL4"/>
<dbReference type="SUPFAM" id="SSF52821">
    <property type="entry name" value="Rhodanese/Cell cycle control phosphatase"/>
    <property type="match status" value="2"/>
</dbReference>
<dbReference type="InterPro" id="IPR051126">
    <property type="entry name" value="Thiosulfate_sulfurtransferase"/>
</dbReference>
<dbReference type="InterPro" id="IPR001307">
    <property type="entry name" value="Thiosulphate_STrfase_CS"/>
</dbReference>
<feature type="domain" description="Rhodanese" evidence="2">
    <location>
        <begin position="209"/>
        <end position="281"/>
    </location>
</feature>
<sequence length="281" mass="31105">MSKKTLFVIASVIIAIVAVLAVLVANNRTKQPVVDTKKYLNIDICQFKNGSDIFITPHELQQKLGHDNIVILDASHPKVYGKGHIPGAVSIGFKGLSNCMGKPGDKEWGTILPKDRLTKKLESLGIDNNKLVVAYSDIFKGPGGGGRAVWQMKMAGLDNVRLLYGGLELWKRCGYELSREPVIPVCAENIVLKDYDESFRANQEYIFKNLDTIKIVDVRSLKEFTGDDTSRGEARGGHIKGSQWLDWTWLMNKDASVKSPGKIIELMAGIGIKPGDEFVLY</sequence>
<dbReference type="InterPro" id="IPR036873">
    <property type="entry name" value="Rhodanese-like_dom_sf"/>
</dbReference>
<gene>
    <name evidence="3" type="ORF">SAMN04487931_11234</name>
</gene>
<dbReference type="CDD" id="cd01448">
    <property type="entry name" value="TST_Repeat_1"/>
    <property type="match status" value="1"/>
</dbReference>
<dbReference type="PROSITE" id="PS50206">
    <property type="entry name" value="RHODANESE_3"/>
    <property type="match status" value="2"/>
</dbReference>
<evidence type="ECO:0000313" key="4">
    <source>
        <dbReference type="Proteomes" id="UP000199608"/>
    </source>
</evidence>
<accession>A0A1H2JFL4</accession>
<dbReference type="Gene3D" id="3.40.250.10">
    <property type="entry name" value="Rhodanese-like domain"/>
    <property type="match status" value="2"/>
</dbReference>
<keyword evidence="4" id="KW-1185">Reference proteome</keyword>